<dbReference type="PROSITE" id="PS01012">
    <property type="entry name" value="FOLYLPOLYGLU_SYNT_2"/>
    <property type="match status" value="1"/>
</dbReference>
<proteinExistence type="inferred from homology"/>
<dbReference type="PANTHER" id="PTHR11136">
    <property type="entry name" value="FOLYLPOLYGLUTAMATE SYNTHASE-RELATED"/>
    <property type="match status" value="1"/>
</dbReference>
<evidence type="ECO:0000256" key="2">
    <source>
        <dbReference type="ARBA" id="ARBA00022598"/>
    </source>
</evidence>
<dbReference type="InterPro" id="IPR001645">
    <property type="entry name" value="Folylpolyglutamate_synth"/>
</dbReference>
<dbReference type="InterPro" id="IPR018109">
    <property type="entry name" value="Folylpolyglutamate_synth_CS"/>
</dbReference>
<dbReference type="GO" id="GO:0046872">
    <property type="term" value="F:metal ion binding"/>
    <property type="evidence" value="ECO:0007669"/>
    <property type="project" value="UniProtKB-KW"/>
</dbReference>
<dbReference type="NCBIfam" id="TIGR01499">
    <property type="entry name" value="folC"/>
    <property type="match status" value="1"/>
</dbReference>
<organism evidence="7 8">
    <name type="scientific">Didymosphaeria variabile</name>
    <dbReference type="NCBI Taxonomy" id="1932322"/>
    <lineage>
        <taxon>Eukaryota</taxon>
        <taxon>Fungi</taxon>
        <taxon>Dikarya</taxon>
        <taxon>Ascomycota</taxon>
        <taxon>Pezizomycotina</taxon>
        <taxon>Dothideomycetes</taxon>
        <taxon>Pleosporomycetidae</taxon>
        <taxon>Pleosporales</taxon>
        <taxon>Massarineae</taxon>
        <taxon>Didymosphaeriaceae</taxon>
        <taxon>Didymosphaeria</taxon>
    </lineage>
</organism>
<dbReference type="GO" id="GO:0004326">
    <property type="term" value="F:tetrahydrofolylpolyglutamate synthase activity"/>
    <property type="evidence" value="ECO:0007669"/>
    <property type="project" value="InterPro"/>
</dbReference>
<comment type="similarity">
    <text evidence="1">Belongs to the folylpolyglutamate synthase family.</text>
</comment>
<dbReference type="GO" id="GO:0005524">
    <property type="term" value="F:ATP binding"/>
    <property type="evidence" value="ECO:0007669"/>
    <property type="project" value="UniProtKB-KW"/>
</dbReference>
<comment type="caution">
    <text evidence="7">The sequence shown here is derived from an EMBL/GenBank/DDBJ whole genome shotgun (WGS) entry which is preliminary data.</text>
</comment>
<evidence type="ECO:0000256" key="3">
    <source>
        <dbReference type="ARBA" id="ARBA00022723"/>
    </source>
</evidence>
<dbReference type="GO" id="GO:0005739">
    <property type="term" value="C:mitochondrion"/>
    <property type="evidence" value="ECO:0007669"/>
    <property type="project" value="TreeGrafter"/>
</dbReference>
<dbReference type="SUPFAM" id="SSF53623">
    <property type="entry name" value="MurD-like peptide ligases, catalytic domain"/>
    <property type="match status" value="1"/>
</dbReference>
<keyword evidence="3" id="KW-0479">Metal-binding</keyword>
<gene>
    <name evidence="7" type="primary">FOL3</name>
    <name evidence="7" type="ORF">N0V89_002575</name>
</gene>
<protein>
    <submittedName>
        <fullName evidence="7">Folylpolyglutamate synthase</fullName>
        <ecNumber evidence="7">6.3.2.12</ecNumber>
    </submittedName>
</protein>
<dbReference type="GeneID" id="80906105"/>
<evidence type="ECO:0000256" key="1">
    <source>
        <dbReference type="ARBA" id="ARBA00008276"/>
    </source>
</evidence>
<dbReference type="InterPro" id="IPR036565">
    <property type="entry name" value="Mur-like_cat_sf"/>
</dbReference>
<dbReference type="Gene3D" id="3.90.190.20">
    <property type="entry name" value="Mur ligase, C-terminal domain"/>
    <property type="match status" value="1"/>
</dbReference>
<reference evidence="7" key="1">
    <citation type="submission" date="2022-10" db="EMBL/GenBank/DDBJ databases">
        <title>Tapping the CABI collections for fungal endophytes: first genome assemblies for Collariella, Neodidymelliopsis, Ascochyta clinopodiicola, Didymella pomorum, Didymosphaeria variabile, Neocosmospora piperis and Neocucurbitaria cava.</title>
        <authorList>
            <person name="Hill R."/>
        </authorList>
    </citation>
    <scope>NUCLEOTIDE SEQUENCE</scope>
    <source>
        <strain evidence="7">IMI 356815</strain>
    </source>
</reference>
<dbReference type="EC" id="6.3.2.12" evidence="7"/>
<dbReference type="EMBL" id="JAPEUX010000002">
    <property type="protein sequence ID" value="KAJ4357997.1"/>
    <property type="molecule type" value="Genomic_DNA"/>
</dbReference>
<dbReference type="SUPFAM" id="SSF53244">
    <property type="entry name" value="MurD-like peptide ligases, peptide-binding domain"/>
    <property type="match status" value="1"/>
</dbReference>
<evidence type="ECO:0000313" key="8">
    <source>
        <dbReference type="Proteomes" id="UP001140513"/>
    </source>
</evidence>
<name>A0A9W9CEH4_9PLEO</name>
<dbReference type="GO" id="GO:0008841">
    <property type="term" value="F:dihydrofolate synthase activity"/>
    <property type="evidence" value="ECO:0007669"/>
    <property type="project" value="UniProtKB-EC"/>
</dbReference>
<keyword evidence="5" id="KW-0067">ATP-binding</keyword>
<evidence type="ECO:0000256" key="6">
    <source>
        <dbReference type="ARBA" id="ARBA00022842"/>
    </source>
</evidence>
<dbReference type="PANTHER" id="PTHR11136:SF0">
    <property type="entry name" value="DIHYDROFOLATE SYNTHETASE-RELATED"/>
    <property type="match status" value="1"/>
</dbReference>
<dbReference type="OrthoDB" id="5212574at2759"/>
<keyword evidence="6" id="KW-0460">Magnesium</keyword>
<dbReference type="AlphaFoldDB" id="A0A9W9CEH4"/>
<sequence length="473" mass="53464">MNRWDCININNEPVSEKEFLRVENHYKQLSERENINASEFELLTATAFTLFNEKKVDVGIIEVGMGGKLDATNILNNQVVSVISKIARDHQGFLGNTLEEIASHKAGILRPNVPFIVNPMNDFGVHEVIEDYAKEIGAGPRLLVDTVDLREHVFNTSFWRDFADGLLPFQRDNAVLAFLAYIEVLKSLKLNSNMHKAVQMLSKIRNKQTLPGRQQRLFVPVVFGNRKDVLVDGAHNPDAAESLLAYVEKNLRARPANSPNNVYNPPNKDNTHHITWVLAMTEGKDPRQVLETLLRPGDYVLTTDFGPVDGMPWVTPMGPKALLSIAHEVCPRIRGLAISKRGVYRALCAAKYISKSAHIVLTGSLYLVGDFFREHQVGQRCYKDSEEFPSIQEIDLEERARVNEFLDEAARGADEEVFQANGVRNSFRSVSSIPSTKKFFEDFEDIRTHLENLPPKSSKARISQYLTHKSLRK</sequence>
<dbReference type="Proteomes" id="UP001140513">
    <property type="component" value="Unassembled WGS sequence"/>
</dbReference>
<keyword evidence="8" id="KW-1185">Reference proteome</keyword>
<evidence type="ECO:0000256" key="4">
    <source>
        <dbReference type="ARBA" id="ARBA00022741"/>
    </source>
</evidence>
<dbReference type="RefSeq" id="XP_056074856.1">
    <property type="nucleotide sequence ID" value="XM_056211383.1"/>
</dbReference>
<evidence type="ECO:0000313" key="7">
    <source>
        <dbReference type="EMBL" id="KAJ4357997.1"/>
    </source>
</evidence>
<keyword evidence="4" id="KW-0547">Nucleotide-binding</keyword>
<dbReference type="InterPro" id="IPR036615">
    <property type="entry name" value="Mur_ligase_C_dom_sf"/>
</dbReference>
<keyword evidence="2 7" id="KW-0436">Ligase</keyword>
<evidence type="ECO:0000256" key="5">
    <source>
        <dbReference type="ARBA" id="ARBA00022840"/>
    </source>
</evidence>
<dbReference type="Gene3D" id="3.40.1190.10">
    <property type="entry name" value="Mur-like, catalytic domain"/>
    <property type="match status" value="1"/>
</dbReference>
<accession>A0A9W9CEH4</accession>
<dbReference type="GO" id="GO:0005829">
    <property type="term" value="C:cytosol"/>
    <property type="evidence" value="ECO:0007669"/>
    <property type="project" value="TreeGrafter"/>
</dbReference>